<dbReference type="Proteomes" id="UP000321947">
    <property type="component" value="Unassembled WGS sequence"/>
</dbReference>
<proteinExistence type="predicted"/>
<dbReference type="PANTHER" id="PTHR44394:SF1">
    <property type="entry name" value="BETA-ALANINE-ACTIVATING ENZYME"/>
    <property type="match status" value="1"/>
</dbReference>
<sequence length="276" mass="30379">MKQPLCCISHEFQRVALSHPGKIAVIHASGGVQLFRQLHGGGVGEADDFFQGRATSDFPPMYEGDRCFTYSQLLASVDSLSSRLLATLRRPQLNAPTAPRPANDQPAKTSPVANELSEASTELETCNIPKIFGIYMPPSVEYIISVLSVLRCGGAFMPLDPAWPKRRILSVVSSSKIDLIIYSGSSFCEDGYHVTEGFRWLEEISGYSTLCFTMEESSVREHNSAVDLVFPCEDEKARLFCYVMYTSGSTGKPKGICGTEQGMVLWRIKISIPMGM</sequence>
<name>A0A5D3BSB0_CUCMM</name>
<evidence type="ECO:0000313" key="3">
    <source>
        <dbReference type="Proteomes" id="UP000321947"/>
    </source>
</evidence>
<dbReference type="EMBL" id="SSTD01016048">
    <property type="protein sequence ID" value="TYK01682.1"/>
    <property type="molecule type" value="Genomic_DNA"/>
</dbReference>
<dbReference type="Gene3D" id="3.40.50.12780">
    <property type="entry name" value="N-terminal domain of ligase-like"/>
    <property type="match status" value="1"/>
</dbReference>
<feature type="domain" description="AMP-dependent synthetase/ligase" evidence="1">
    <location>
        <begin position="133"/>
        <end position="264"/>
    </location>
</feature>
<dbReference type="InterPro" id="IPR020845">
    <property type="entry name" value="AMP-binding_CS"/>
</dbReference>
<dbReference type="GO" id="GO:0043041">
    <property type="term" value="P:amino acid activation for nonribosomal peptide biosynthetic process"/>
    <property type="evidence" value="ECO:0007669"/>
    <property type="project" value="TreeGrafter"/>
</dbReference>
<dbReference type="PANTHER" id="PTHR44394">
    <property type="entry name" value="BETA-ALANINE-ACTIVATING ENZYME"/>
    <property type="match status" value="1"/>
</dbReference>
<dbReference type="AlphaFoldDB" id="A0A5D3BSB0"/>
<protein>
    <submittedName>
        <fullName evidence="2">Putative acyl-activating enzyme 19 isoform X4</fullName>
    </submittedName>
</protein>
<comment type="caution">
    <text evidence="2">The sequence shown here is derived from an EMBL/GenBank/DDBJ whole genome shotgun (WGS) entry which is preliminary data.</text>
</comment>
<accession>A0A5D3BSB0</accession>
<reference evidence="2 3" key="1">
    <citation type="submission" date="2019-08" db="EMBL/GenBank/DDBJ databases">
        <title>Draft genome sequences of two oriental melons (Cucumis melo L. var makuwa).</title>
        <authorList>
            <person name="Kwon S.-Y."/>
        </authorList>
    </citation>
    <scope>NUCLEOTIDE SEQUENCE [LARGE SCALE GENOMIC DNA]</scope>
    <source>
        <strain evidence="3">cv. Chang Bougi</strain>
        <tissue evidence="2">Leaf</tissue>
    </source>
</reference>
<gene>
    <name evidence="2" type="ORF">E5676_scaffold775G00040</name>
</gene>
<dbReference type="Pfam" id="PF00501">
    <property type="entry name" value="AMP-binding"/>
    <property type="match status" value="1"/>
</dbReference>
<dbReference type="SUPFAM" id="SSF56801">
    <property type="entry name" value="Acetyl-CoA synthetase-like"/>
    <property type="match status" value="1"/>
</dbReference>
<dbReference type="InterPro" id="IPR000873">
    <property type="entry name" value="AMP-dep_synth/lig_dom"/>
</dbReference>
<organism evidence="2 3">
    <name type="scientific">Cucumis melo var. makuwa</name>
    <name type="common">Oriental melon</name>
    <dbReference type="NCBI Taxonomy" id="1194695"/>
    <lineage>
        <taxon>Eukaryota</taxon>
        <taxon>Viridiplantae</taxon>
        <taxon>Streptophyta</taxon>
        <taxon>Embryophyta</taxon>
        <taxon>Tracheophyta</taxon>
        <taxon>Spermatophyta</taxon>
        <taxon>Magnoliopsida</taxon>
        <taxon>eudicotyledons</taxon>
        <taxon>Gunneridae</taxon>
        <taxon>Pentapetalae</taxon>
        <taxon>rosids</taxon>
        <taxon>fabids</taxon>
        <taxon>Cucurbitales</taxon>
        <taxon>Cucurbitaceae</taxon>
        <taxon>Benincaseae</taxon>
        <taxon>Cucumis</taxon>
    </lineage>
</organism>
<evidence type="ECO:0000313" key="2">
    <source>
        <dbReference type="EMBL" id="TYK01682.1"/>
    </source>
</evidence>
<dbReference type="InterPro" id="IPR052091">
    <property type="entry name" value="Beta-ala_Activ/Resist"/>
</dbReference>
<dbReference type="InterPro" id="IPR042099">
    <property type="entry name" value="ANL_N_sf"/>
</dbReference>
<dbReference type="PROSITE" id="PS00455">
    <property type="entry name" value="AMP_BINDING"/>
    <property type="match status" value="1"/>
</dbReference>
<evidence type="ECO:0000259" key="1">
    <source>
        <dbReference type="Pfam" id="PF00501"/>
    </source>
</evidence>